<protein>
    <submittedName>
        <fullName evidence="1">Uncharacterized protein</fullName>
    </submittedName>
</protein>
<dbReference type="EMBL" id="KB203510">
    <property type="protein sequence ID" value="ESO84438.1"/>
    <property type="molecule type" value="Genomic_DNA"/>
</dbReference>
<dbReference type="KEGG" id="lgi:LOTGIDRAFT_176126"/>
<dbReference type="HOGENOM" id="CLU_049085_2_0_1"/>
<dbReference type="GeneID" id="20243614"/>
<dbReference type="RefSeq" id="XP_009064874.1">
    <property type="nucleotide sequence ID" value="XM_009066626.1"/>
</dbReference>
<evidence type="ECO:0000313" key="1">
    <source>
        <dbReference type="EMBL" id="ESO84438.1"/>
    </source>
</evidence>
<proteinExistence type="predicted"/>
<evidence type="ECO:0000313" key="2">
    <source>
        <dbReference type="Proteomes" id="UP000030746"/>
    </source>
</evidence>
<organism evidence="1 2">
    <name type="scientific">Lottia gigantea</name>
    <name type="common">Giant owl limpet</name>
    <dbReference type="NCBI Taxonomy" id="225164"/>
    <lineage>
        <taxon>Eukaryota</taxon>
        <taxon>Metazoa</taxon>
        <taxon>Spiralia</taxon>
        <taxon>Lophotrochozoa</taxon>
        <taxon>Mollusca</taxon>
        <taxon>Gastropoda</taxon>
        <taxon>Patellogastropoda</taxon>
        <taxon>Lottioidea</taxon>
        <taxon>Lottiidae</taxon>
        <taxon>Lottia</taxon>
    </lineage>
</organism>
<sequence length="500" mass="58317">MSSDWNNILKRNKEYIKAKNKIKTQVENNRLQQLGLTENLQTLFQPILKSQEDIKKKLEPKQIQQPPFPSSHQIEYPIEYDGIIIRTLDDINHYFSNPDPDLPKSISSIVDNQGLLFNGYRIRFEKFYPLFKIDTKDFTFTTTDLMNGGDSDIADRKDLVEYLKFLHLIKKTGPNTKRLQAVETYLNKYEEDVDDYGENYPPIIQEIDEFEDMVCGQGMTFLSDNNEELLNRLRVILAAMKEGHRSHRQYTEVNYILKRLLEKDNGVTFKTIRLLPGSYEYIAINEYLSEYGGSVNGKNNIEFEENSLNTLLRFDKRVYTQSTLAPQKANIENDIDVINIHCNLINGGFFNKYKRQIIYSLPTFNVPIGYRIIEKPFQTTYLPLNSYMIKDINLEIKDGKNRFIDFGNEEIVIQLHLKQKKLTLFLNSKEKVDNMSLEQLRDKVKEAAHVIPDHLFPFFDSESSSNLPRPSWCSCGNCEIMEDVRMNTCCRTTPLLPSQN</sequence>
<reference evidence="1 2" key="1">
    <citation type="journal article" date="2013" name="Nature">
        <title>Insights into bilaterian evolution from three spiralian genomes.</title>
        <authorList>
            <person name="Simakov O."/>
            <person name="Marletaz F."/>
            <person name="Cho S.J."/>
            <person name="Edsinger-Gonzales E."/>
            <person name="Havlak P."/>
            <person name="Hellsten U."/>
            <person name="Kuo D.H."/>
            <person name="Larsson T."/>
            <person name="Lv J."/>
            <person name="Arendt D."/>
            <person name="Savage R."/>
            <person name="Osoegawa K."/>
            <person name="de Jong P."/>
            <person name="Grimwood J."/>
            <person name="Chapman J.A."/>
            <person name="Shapiro H."/>
            <person name="Aerts A."/>
            <person name="Otillar R.P."/>
            <person name="Terry A.Y."/>
            <person name="Boore J.L."/>
            <person name="Grigoriev I.V."/>
            <person name="Lindberg D.R."/>
            <person name="Seaver E.C."/>
            <person name="Weisblat D.A."/>
            <person name="Putnam N.H."/>
            <person name="Rokhsar D.S."/>
        </authorList>
    </citation>
    <scope>NUCLEOTIDE SEQUENCE [LARGE SCALE GENOMIC DNA]</scope>
</reference>
<keyword evidence="2" id="KW-1185">Reference proteome</keyword>
<dbReference type="Proteomes" id="UP000030746">
    <property type="component" value="Unassembled WGS sequence"/>
</dbReference>
<dbReference type="AlphaFoldDB" id="V3Z1M9"/>
<dbReference type="CTD" id="20243614"/>
<name>V3Z1M9_LOTGI</name>
<gene>
    <name evidence="1" type="ORF">LOTGIDRAFT_176126</name>
</gene>
<accession>V3Z1M9</accession>